<keyword evidence="1" id="KW-0812">Transmembrane</keyword>
<sequence length="184" mass="20588">MMILKGRLVVIVVAVVVVVSLLMVGVTWWLWANRQVTSPWYYGIKGYNQAQQQAASSGKPLLYLLEGKKCRRCELLDKLLWRDPAMAKVYGEVVRVRLKADNKDGSELVLSYFPKTTTLPGVYLQESGGPFKPIKIVPDIQQIWMPGVTWQRGYFMPLSPAAFAAVVHTTLALQDPAVNNAPLE</sequence>
<keyword evidence="1" id="KW-1133">Transmembrane helix</keyword>
<dbReference type="InterPro" id="IPR036249">
    <property type="entry name" value="Thioredoxin-like_sf"/>
</dbReference>
<dbReference type="EMBL" id="CP095353">
    <property type="protein sequence ID" value="XAG68672.1"/>
    <property type="molecule type" value="Genomic_DNA"/>
</dbReference>
<reference evidence="2" key="1">
    <citation type="submission" date="2022-03" db="EMBL/GenBank/DDBJ databases">
        <title>Sea Food Isolates.</title>
        <authorList>
            <person name="Li c."/>
        </authorList>
    </citation>
    <scope>NUCLEOTIDE SEQUENCE</scope>
    <source>
        <strain evidence="2">19CA06SA08-2</strain>
    </source>
</reference>
<proteinExistence type="predicted"/>
<feature type="transmembrane region" description="Helical" evidence="1">
    <location>
        <begin position="7"/>
        <end position="31"/>
    </location>
</feature>
<name>A0AAU6U386_UNCXX</name>
<protein>
    <submittedName>
        <fullName evidence="2">Thioredoxin family protein</fullName>
    </submittedName>
</protein>
<dbReference type="Gene3D" id="3.40.30.10">
    <property type="entry name" value="Glutaredoxin"/>
    <property type="match status" value="1"/>
</dbReference>
<dbReference type="SUPFAM" id="SSF52833">
    <property type="entry name" value="Thioredoxin-like"/>
    <property type="match status" value="1"/>
</dbReference>
<accession>A0AAU6U386</accession>
<keyword evidence="1" id="KW-0472">Membrane</keyword>
<organism evidence="2">
    <name type="scientific">bacterium 19CA06SA08-2</name>
    <dbReference type="NCBI Taxonomy" id="2920658"/>
    <lineage>
        <taxon>Bacteria</taxon>
    </lineage>
</organism>
<gene>
    <name evidence="2" type="ORF">MRM75_19035</name>
</gene>
<evidence type="ECO:0000313" key="2">
    <source>
        <dbReference type="EMBL" id="XAG68672.1"/>
    </source>
</evidence>
<dbReference type="AlphaFoldDB" id="A0AAU6U386"/>
<evidence type="ECO:0000256" key="1">
    <source>
        <dbReference type="SAM" id="Phobius"/>
    </source>
</evidence>
<dbReference type="Pfam" id="PF13899">
    <property type="entry name" value="Thioredoxin_7"/>
    <property type="match status" value="1"/>
</dbReference>